<dbReference type="SMART" id="SM01008">
    <property type="entry name" value="Ald_Xan_dh_C"/>
    <property type="match status" value="1"/>
</dbReference>
<accession>A0A7K1S5K1</accession>
<dbReference type="Gene3D" id="3.30.365.10">
    <property type="entry name" value="Aldehyde oxidase/xanthine dehydrogenase, molybdopterin binding domain"/>
    <property type="match status" value="4"/>
</dbReference>
<dbReference type="PANTHER" id="PTHR47495">
    <property type="entry name" value="ALDEHYDE DEHYDROGENASE"/>
    <property type="match status" value="1"/>
</dbReference>
<feature type="domain" description="Aldehyde oxidase/xanthine dehydrogenase a/b hammerhead" evidence="1">
    <location>
        <begin position="206"/>
        <end position="292"/>
    </location>
</feature>
<keyword evidence="3" id="KW-1185">Reference proteome</keyword>
<evidence type="ECO:0000259" key="1">
    <source>
        <dbReference type="SMART" id="SM01008"/>
    </source>
</evidence>
<dbReference type="Gene3D" id="3.90.1170.50">
    <property type="entry name" value="Aldehyde oxidase/xanthine dehydrogenase, a/b hammerhead"/>
    <property type="match status" value="1"/>
</dbReference>
<dbReference type="SUPFAM" id="SSF56003">
    <property type="entry name" value="Molybdenum cofactor-binding domain"/>
    <property type="match status" value="2"/>
</dbReference>
<dbReference type="NCBIfam" id="TIGR01409">
    <property type="entry name" value="TAT_signal_seq"/>
    <property type="match status" value="1"/>
</dbReference>
<proteinExistence type="predicted"/>
<name>A0A7K1S5K1_9BACT</name>
<dbReference type="PIRSF" id="PIRSF036389">
    <property type="entry name" value="IOR_B"/>
    <property type="match status" value="1"/>
</dbReference>
<dbReference type="InterPro" id="IPR012368">
    <property type="entry name" value="OxRdtase_Mopterin-bd_su_IorB"/>
</dbReference>
<dbReference type="Proteomes" id="UP000436006">
    <property type="component" value="Unassembled WGS sequence"/>
</dbReference>
<dbReference type="InterPro" id="IPR052516">
    <property type="entry name" value="N-heterocyclic_Hydroxylase"/>
</dbReference>
<gene>
    <name evidence="2" type="ORF">GO755_03565</name>
</gene>
<organism evidence="2 3">
    <name type="scientific">Spirosoma arboris</name>
    <dbReference type="NCBI Taxonomy" id="2682092"/>
    <lineage>
        <taxon>Bacteria</taxon>
        <taxon>Pseudomonadati</taxon>
        <taxon>Bacteroidota</taxon>
        <taxon>Cytophagia</taxon>
        <taxon>Cytophagales</taxon>
        <taxon>Cytophagaceae</taxon>
        <taxon>Spirosoma</taxon>
    </lineage>
</organism>
<dbReference type="PROSITE" id="PS51318">
    <property type="entry name" value="TAT"/>
    <property type="match status" value="1"/>
</dbReference>
<dbReference type="RefSeq" id="WP_157583175.1">
    <property type="nucleotide sequence ID" value="NZ_WPIN01000001.1"/>
</dbReference>
<dbReference type="EMBL" id="WPIN01000001">
    <property type="protein sequence ID" value="MVM29097.1"/>
    <property type="molecule type" value="Genomic_DNA"/>
</dbReference>
<dbReference type="InterPro" id="IPR000674">
    <property type="entry name" value="Ald_Oxase/Xan_DH_a/b"/>
</dbReference>
<evidence type="ECO:0000313" key="2">
    <source>
        <dbReference type="EMBL" id="MVM29097.1"/>
    </source>
</evidence>
<dbReference type="PANTHER" id="PTHR47495:SF2">
    <property type="entry name" value="ALDEHYDE DEHYDROGENASE"/>
    <property type="match status" value="1"/>
</dbReference>
<dbReference type="InterPro" id="IPR037165">
    <property type="entry name" value="AldOxase/xan_DH_Mopterin-bd_sf"/>
</dbReference>
<comment type="caution">
    <text evidence="2">The sequence shown here is derived from an EMBL/GenBank/DDBJ whole genome shotgun (WGS) entry which is preliminary data.</text>
</comment>
<evidence type="ECO:0000313" key="3">
    <source>
        <dbReference type="Proteomes" id="UP000436006"/>
    </source>
</evidence>
<dbReference type="InterPro" id="IPR008274">
    <property type="entry name" value="AldOxase/xan_DH_MoCoBD1"/>
</dbReference>
<dbReference type="InterPro" id="IPR019546">
    <property type="entry name" value="TAT_signal_bac_arc"/>
</dbReference>
<dbReference type="Pfam" id="PF02738">
    <property type="entry name" value="MoCoBD_1"/>
    <property type="match status" value="1"/>
</dbReference>
<dbReference type="InterPro" id="IPR046867">
    <property type="entry name" value="AldOxase/xan_DH_MoCoBD2"/>
</dbReference>
<reference evidence="2 3" key="1">
    <citation type="submission" date="2019-12" db="EMBL/GenBank/DDBJ databases">
        <title>Spirosoma sp. HMF4905 genome sequencing and assembly.</title>
        <authorList>
            <person name="Kang H."/>
            <person name="Cha I."/>
            <person name="Kim H."/>
            <person name="Joh K."/>
        </authorList>
    </citation>
    <scope>NUCLEOTIDE SEQUENCE [LARGE SCALE GENOMIC DNA]</scope>
    <source>
        <strain evidence="2 3">HMF4905</strain>
    </source>
</reference>
<dbReference type="GO" id="GO:0016491">
    <property type="term" value="F:oxidoreductase activity"/>
    <property type="evidence" value="ECO:0007669"/>
    <property type="project" value="InterPro"/>
</dbReference>
<dbReference type="InterPro" id="IPR006311">
    <property type="entry name" value="TAT_signal"/>
</dbReference>
<sequence>MTVSRRNFLKVSGLTGAVLSLGFYSPTNAEEAEIIKAVEADSFGIEMNAWVHIDTSGKVTIFSHRAEMGQGVYQAIPQMVAEELEVNLDEVNIVFAKGDNKKYGNQITGGSSTVRGSYKNLLNLGATARTMLIQAAANKWSVAPTECYAQGGHVYHRPSGKQFHYGELVIDASKLETPKNVVLKKRSDYKLIGKPLPRQDTKLKTNGTATFGLDKEIPGMLYAMVVRNPRLRGKVKSFDDTAARKIPGVKHVVKTRMGVFSTYREGVAVVADSIWTAMQAKKVLKVEWDDSGFEHLSTADIYKRQAEALQTQEGLPFKQQGDASAIIAQASKKIDVVYETPYQYHSCMEPLNCVAHYQDGKLEIWGPIQAPEWVQDYISKEMNIPRDKVIVNMTFLGGGFGRKAFMDYPHEASVISKEIGAPVQVVWTREDDATQGPYRPGISYRCEGVVVNGEISAFKVKLAGQNNSHWRGGGKDKPNGSASEGFLKPYFDSIKNLSIQDVPFETPIPTMWWRSVYASTNGFAYESFLDELAIEAGKDPLAFRKDYLKEERLHQLIDKMEEVSGWKSRKKNEGYGTAITECFGSTVGQVVKVSRNTEGKLKIDHVWAVMDCGWYVNPDTIKAQVEGCIVMGLGAATMHQVTFQDGIPVDKNFYSYQLPRITDIPPIDIHIMENDADAGGVGEPGLPAFAPALTNAIFDLTGKRIRKLPFSLASV</sequence>
<protein>
    <submittedName>
        <fullName evidence="2">Molybdopterin-dependent oxidoreductase</fullName>
    </submittedName>
</protein>
<dbReference type="Pfam" id="PF20256">
    <property type="entry name" value="MoCoBD_2"/>
    <property type="match status" value="2"/>
</dbReference>
<dbReference type="AlphaFoldDB" id="A0A7K1S5K1"/>